<sequence length="91" mass="10086">MIEAALSVLSKYRRILPSHVSGDPTAPLRKLLTTRSGEAYLAKPITPFTLVLSEARSIAKIINYASSSIHLKHFNEAFKIQHTAWHLSGIC</sequence>
<proteinExistence type="predicted"/>
<accession>A0A7J6J801</accession>
<gene>
    <name evidence="1" type="ORF">CGGC5_v005841</name>
</gene>
<evidence type="ECO:0000313" key="1">
    <source>
        <dbReference type="EMBL" id="KAF4486032.1"/>
    </source>
</evidence>
<name>A0A7J6J801_COLFN</name>
<comment type="caution">
    <text evidence="1">The sequence shown here is derived from an EMBL/GenBank/DDBJ whole genome shotgun (WGS) entry which is preliminary data.</text>
</comment>
<dbReference type="EMBL" id="ANPB02000003">
    <property type="protein sequence ID" value="KAF4486032.1"/>
    <property type="molecule type" value="Genomic_DNA"/>
</dbReference>
<dbReference type="AlphaFoldDB" id="A0A7J6J801"/>
<protein>
    <submittedName>
        <fullName evidence="1">Uncharacterized protein</fullName>
    </submittedName>
</protein>
<organism evidence="1 2">
    <name type="scientific">Colletotrichum fructicola (strain Nara gc5)</name>
    <name type="common">Anthracnose fungus</name>
    <name type="synonym">Colletotrichum gloeosporioides (strain Nara gc5)</name>
    <dbReference type="NCBI Taxonomy" id="1213859"/>
    <lineage>
        <taxon>Eukaryota</taxon>
        <taxon>Fungi</taxon>
        <taxon>Dikarya</taxon>
        <taxon>Ascomycota</taxon>
        <taxon>Pezizomycotina</taxon>
        <taxon>Sordariomycetes</taxon>
        <taxon>Hypocreomycetidae</taxon>
        <taxon>Glomerellales</taxon>
        <taxon>Glomerellaceae</taxon>
        <taxon>Colletotrichum</taxon>
        <taxon>Colletotrichum gloeosporioides species complex</taxon>
    </lineage>
</organism>
<dbReference type="InParanoid" id="A0A7J6J801"/>
<dbReference type="RefSeq" id="XP_066008956.1">
    <property type="nucleotide sequence ID" value="XM_066151536.1"/>
</dbReference>
<reference evidence="1 2" key="1">
    <citation type="submission" date="2012-08" db="EMBL/GenBank/DDBJ databases">
        <authorList>
            <person name="Gan P.H.P."/>
            <person name="Ikeda K."/>
            <person name="Irieda H."/>
            <person name="Narusaka M."/>
            <person name="O'Connell R.J."/>
            <person name="Narusaka Y."/>
            <person name="Takano Y."/>
            <person name="Kubo Y."/>
            <person name="Shirasu K."/>
        </authorList>
    </citation>
    <scope>NUCLEOTIDE SEQUENCE [LARGE SCALE GENOMIC DNA]</scope>
    <source>
        <strain evidence="1 2">Nara gc5</strain>
    </source>
</reference>
<keyword evidence="2" id="KW-1185">Reference proteome</keyword>
<evidence type="ECO:0000313" key="2">
    <source>
        <dbReference type="Proteomes" id="UP000011096"/>
    </source>
</evidence>
<dbReference type="Proteomes" id="UP000011096">
    <property type="component" value="Unassembled WGS sequence"/>
</dbReference>
<reference evidence="1 2" key="2">
    <citation type="submission" date="2020-04" db="EMBL/GenBank/DDBJ databases">
        <title>Genome sequencing and assembly of multiple isolates from the Colletotrichum gloeosporioides species complex.</title>
        <authorList>
            <person name="Gan P."/>
            <person name="Shirasu K."/>
        </authorList>
    </citation>
    <scope>NUCLEOTIDE SEQUENCE [LARGE SCALE GENOMIC DNA]</scope>
    <source>
        <strain evidence="1 2">Nara gc5</strain>
    </source>
</reference>
<dbReference type="GeneID" id="90979817"/>